<dbReference type="NCBIfam" id="NF037970">
    <property type="entry name" value="vanZ_1"/>
    <property type="match status" value="1"/>
</dbReference>
<feature type="transmembrane region" description="Helical" evidence="1">
    <location>
        <begin position="20"/>
        <end position="39"/>
    </location>
</feature>
<gene>
    <name evidence="3" type="ORF">ACFPYJ_24175</name>
</gene>
<evidence type="ECO:0000259" key="2">
    <source>
        <dbReference type="Pfam" id="PF04892"/>
    </source>
</evidence>
<dbReference type="EMBL" id="JBHSOW010000092">
    <property type="protein sequence ID" value="MFC5652157.1"/>
    <property type="molecule type" value="Genomic_DNA"/>
</dbReference>
<feature type="transmembrane region" description="Helical" evidence="1">
    <location>
        <begin position="122"/>
        <end position="139"/>
    </location>
</feature>
<dbReference type="InterPro" id="IPR006976">
    <property type="entry name" value="VanZ-like"/>
</dbReference>
<accession>A0ABW0W4F9</accession>
<organism evidence="3 4">
    <name type="scientific">Paenibacillus solisilvae</name>
    <dbReference type="NCBI Taxonomy" id="2486751"/>
    <lineage>
        <taxon>Bacteria</taxon>
        <taxon>Bacillati</taxon>
        <taxon>Bacillota</taxon>
        <taxon>Bacilli</taxon>
        <taxon>Bacillales</taxon>
        <taxon>Paenibacillaceae</taxon>
        <taxon>Paenibacillus</taxon>
    </lineage>
</organism>
<keyword evidence="1" id="KW-0812">Transmembrane</keyword>
<proteinExistence type="predicted"/>
<feature type="transmembrane region" description="Helical" evidence="1">
    <location>
        <begin position="59"/>
        <end position="79"/>
    </location>
</feature>
<protein>
    <submittedName>
        <fullName evidence="3">VanZ family protein</fullName>
    </submittedName>
</protein>
<sequence>MKQTSSFSYSNGIPRKRSLLRFVPAIAVMALIFALSSRTGDDMNTLLPFFQTLLPNMKGFDWGHFIVYFVLAVSIDYSLGRKADRLYMKLFIIALCGIYGLTDEYHQSFVGGRTPDLKDIRNDCIGAAIAVLVIAVPVIRKRWRRWSS</sequence>
<keyword evidence="1" id="KW-1133">Transmembrane helix</keyword>
<reference evidence="4" key="1">
    <citation type="journal article" date="2019" name="Int. J. Syst. Evol. Microbiol.">
        <title>The Global Catalogue of Microorganisms (GCM) 10K type strain sequencing project: providing services to taxonomists for standard genome sequencing and annotation.</title>
        <authorList>
            <consortium name="The Broad Institute Genomics Platform"/>
            <consortium name="The Broad Institute Genome Sequencing Center for Infectious Disease"/>
            <person name="Wu L."/>
            <person name="Ma J."/>
        </authorList>
    </citation>
    <scope>NUCLEOTIDE SEQUENCE [LARGE SCALE GENOMIC DNA]</scope>
    <source>
        <strain evidence="4">CGMCC 1.3240</strain>
    </source>
</reference>
<feature type="domain" description="VanZ-like" evidence="2">
    <location>
        <begin position="24"/>
        <end position="135"/>
    </location>
</feature>
<comment type="caution">
    <text evidence="3">The sequence shown here is derived from an EMBL/GenBank/DDBJ whole genome shotgun (WGS) entry which is preliminary data.</text>
</comment>
<name>A0ABW0W4F9_9BACL</name>
<dbReference type="Proteomes" id="UP001596047">
    <property type="component" value="Unassembled WGS sequence"/>
</dbReference>
<keyword evidence="4" id="KW-1185">Reference proteome</keyword>
<dbReference type="RefSeq" id="WP_379190789.1">
    <property type="nucleotide sequence ID" value="NZ_JBHSOW010000092.1"/>
</dbReference>
<dbReference type="Pfam" id="PF04892">
    <property type="entry name" value="VanZ"/>
    <property type="match status" value="1"/>
</dbReference>
<evidence type="ECO:0000313" key="4">
    <source>
        <dbReference type="Proteomes" id="UP001596047"/>
    </source>
</evidence>
<feature type="transmembrane region" description="Helical" evidence="1">
    <location>
        <begin position="86"/>
        <end position="102"/>
    </location>
</feature>
<evidence type="ECO:0000313" key="3">
    <source>
        <dbReference type="EMBL" id="MFC5652157.1"/>
    </source>
</evidence>
<keyword evidence="1" id="KW-0472">Membrane</keyword>
<evidence type="ECO:0000256" key="1">
    <source>
        <dbReference type="SAM" id="Phobius"/>
    </source>
</evidence>